<dbReference type="Pfam" id="PF13202">
    <property type="entry name" value="EF-hand_5"/>
    <property type="match status" value="2"/>
</dbReference>
<dbReference type="Gene3D" id="1.10.238.10">
    <property type="entry name" value="EF-hand"/>
    <property type="match status" value="2"/>
</dbReference>
<evidence type="ECO:0000256" key="2">
    <source>
        <dbReference type="SAM" id="Coils"/>
    </source>
</evidence>
<dbReference type="InterPro" id="IPR052591">
    <property type="entry name" value="CML21-like"/>
</dbReference>
<dbReference type="AlphaFoldDB" id="C1EB59"/>
<dbReference type="Pfam" id="PF13499">
    <property type="entry name" value="EF-hand_7"/>
    <property type="match status" value="1"/>
</dbReference>
<feature type="coiled-coil region" evidence="2">
    <location>
        <begin position="561"/>
        <end position="591"/>
    </location>
</feature>
<sequence length="983" mass="107964">MGDSGQGSPAMPAMRSKVEMIKDVKTGKGVVLAVGDVAQLVERCEVKEGDKEPRFLLKQINPKSEFNGHKYKVKQSYFKPWVDPSIPPPPPPPPPPTAEEIIDEMLPEMCDTAVWEAEMEIRIETETFRKMDTAVVGMFTQIDANGDGVVTMRELTMALRKDRGLGKRLGLRFADGEIQDRDGSRKEIEEFFSRHDVDDQTGLQLHEFYTALRPGGPPPPLPDHIARAMPSDEDLERVFAAVNPSCKVEDAQVREILEVLEKEPELQAAFGLAVDGASPAPGGDTASRETFKQFFTRWNSEGDRTLSLAEFKGIFGRKYELGNPALVEQLTRRAMERDIGELFSKIDKNHDGRVSKPELILALRRDEALAFRLGLCSGAIKDDSRAALEAFFVEFDSDGDKQLSMEEFSEVFLKSKTKGAKTAAVGTEVIVMPDVGVDPLTVDYLFAKIDKDGNGKLSIRELVTSLREDPSLAKTLGLDFKNGTGDVDEDACAALEGWFMTYDSNGDKEFDKDEFYQIFVRREPAPTTGTKGDGDGTNVAEVSEEEAARRAAHADAIAAEIAESIREATELERVKSELARREREMLELKAQMVRLKTGGGGDPEAPEAPGDADAGDGDAAEEGTPPPEEDEDEDGEDEEDETPGVSGDVEVDAEAAKKLLGMTEVDVSGPAYQSYMAYIQSPKFNRGMTKDGRSPVKADSMKKSLNVTPLRPAERKKRLVDELIDEAPPAIAGYERNWMTSLRNGDPLYKHAVGTEILVNVHCEGGVDGPSGRRLMKIKRDGNLKSFLAAAELALVLDKKPLSAFVRDAKDGSWKEIADTLRLQSEQHVMVSHGEPTVRPGDSKKVSPVKVATRTGYVRAKDFNELLGDYKALNPGGQHRTFSRAFSKLYLNPASPVPNTGAKNPHLHPPGVKTNDAELVGTVGIKMSKHREDLRHQAAMQPVSFHRNVVGDKATTMTSTAPDQETKFPRSKGPKGRIWVPGY</sequence>
<evidence type="ECO:0000313" key="5">
    <source>
        <dbReference type="EMBL" id="ACO64973.1"/>
    </source>
</evidence>
<feature type="region of interest" description="Disordered" evidence="3">
    <location>
        <begin position="523"/>
        <end position="543"/>
    </location>
</feature>
<dbReference type="InParanoid" id="C1EB59"/>
<dbReference type="OrthoDB" id="186625at2759"/>
<dbReference type="SUPFAM" id="SSF47473">
    <property type="entry name" value="EF-hand"/>
    <property type="match status" value="2"/>
</dbReference>
<proteinExistence type="predicted"/>
<dbReference type="Proteomes" id="UP000002009">
    <property type="component" value="Chromosome 7"/>
</dbReference>
<feature type="domain" description="EF-hand" evidence="4">
    <location>
        <begin position="383"/>
        <end position="418"/>
    </location>
</feature>
<evidence type="ECO:0000259" key="4">
    <source>
        <dbReference type="PROSITE" id="PS50222"/>
    </source>
</evidence>
<feature type="domain" description="EF-hand" evidence="4">
    <location>
        <begin position="130"/>
        <end position="165"/>
    </location>
</feature>
<keyword evidence="6" id="KW-1185">Reference proteome</keyword>
<dbReference type="GeneID" id="8245359"/>
<dbReference type="EMBL" id="CP001328">
    <property type="protein sequence ID" value="ACO64973.1"/>
    <property type="molecule type" value="Genomic_DNA"/>
</dbReference>
<gene>
    <name evidence="5" type="ORF">MICPUN_60315</name>
</gene>
<feature type="domain" description="EF-hand" evidence="4">
    <location>
        <begin position="334"/>
        <end position="369"/>
    </location>
</feature>
<dbReference type="KEGG" id="mis:MICPUN_60315"/>
<dbReference type="CDD" id="cd00051">
    <property type="entry name" value="EFh"/>
    <property type="match status" value="1"/>
</dbReference>
<protein>
    <recommendedName>
        <fullName evidence="4">EF-hand domain-containing protein</fullName>
    </recommendedName>
</protein>
<dbReference type="InterPro" id="IPR011992">
    <property type="entry name" value="EF-hand-dom_pair"/>
</dbReference>
<dbReference type="RefSeq" id="XP_002503715.1">
    <property type="nucleotide sequence ID" value="XM_002503669.1"/>
</dbReference>
<dbReference type="GO" id="GO:0005509">
    <property type="term" value="F:calcium ion binding"/>
    <property type="evidence" value="ECO:0007669"/>
    <property type="project" value="InterPro"/>
</dbReference>
<keyword evidence="1" id="KW-0106">Calcium</keyword>
<dbReference type="PANTHER" id="PTHR23064">
    <property type="entry name" value="TROPONIN"/>
    <property type="match status" value="1"/>
</dbReference>
<evidence type="ECO:0000313" key="6">
    <source>
        <dbReference type="Proteomes" id="UP000002009"/>
    </source>
</evidence>
<accession>C1EB59</accession>
<evidence type="ECO:0000256" key="1">
    <source>
        <dbReference type="ARBA" id="ARBA00022837"/>
    </source>
</evidence>
<organism evidence="5 6">
    <name type="scientific">Micromonas commoda (strain RCC299 / NOUM17 / CCMP2709)</name>
    <name type="common">Picoplanktonic green alga</name>
    <dbReference type="NCBI Taxonomy" id="296587"/>
    <lineage>
        <taxon>Eukaryota</taxon>
        <taxon>Viridiplantae</taxon>
        <taxon>Chlorophyta</taxon>
        <taxon>Mamiellophyceae</taxon>
        <taxon>Mamiellales</taxon>
        <taxon>Mamiellaceae</taxon>
        <taxon>Micromonas</taxon>
    </lineage>
</organism>
<feature type="domain" description="EF-hand" evidence="4">
    <location>
        <begin position="437"/>
        <end position="472"/>
    </location>
</feature>
<evidence type="ECO:0000256" key="3">
    <source>
        <dbReference type="SAM" id="MobiDB-lite"/>
    </source>
</evidence>
<keyword evidence="2" id="KW-0175">Coiled coil</keyword>
<dbReference type="InterPro" id="IPR002048">
    <property type="entry name" value="EF_hand_dom"/>
</dbReference>
<feature type="region of interest" description="Disordered" evidence="3">
    <location>
        <begin position="957"/>
        <end position="983"/>
    </location>
</feature>
<dbReference type="PROSITE" id="PS50222">
    <property type="entry name" value="EF_HAND_2"/>
    <property type="match status" value="4"/>
</dbReference>
<dbReference type="InterPro" id="IPR018247">
    <property type="entry name" value="EF_Hand_1_Ca_BS"/>
</dbReference>
<reference evidence="5 6" key="1">
    <citation type="journal article" date="2009" name="Science">
        <title>Green evolution and dynamic adaptations revealed by genomes of the marine picoeukaryotes Micromonas.</title>
        <authorList>
            <person name="Worden A.Z."/>
            <person name="Lee J.H."/>
            <person name="Mock T."/>
            <person name="Rouze P."/>
            <person name="Simmons M.P."/>
            <person name="Aerts A.L."/>
            <person name="Allen A.E."/>
            <person name="Cuvelier M.L."/>
            <person name="Derelle E."/>
            <person name="Everett M.V."/>
            <person name="Foulon E."/>
            <person name="Grimwood J."/>
            <person name="Gundlach H."/>
            <person name="Henrissat B."/>
            <person name="Napoli C."/>
            <person name="McDonald S.M."/>
            <person name="Parker M.S."/>
            <person name="Rombauts S."/>
            <person name="Salamov A."/>
            <person name="Von Dassow P."/>
            <person name="Badger J.H."/>
            <person name="Coutinho P.M."/>
            <person name="Demir E."/>
            <person name="Dubchak I."/>
            <person name="Gentemann C."/>
            <person name="Eikrem W."/>
            <person name="Gready J.E."/>
            <person name="John U."/>
            <person name="Lanier W."/>
            <person name="Lindquist E.A."/>
            <person name="Lucas S."/>
            <person name="Mayer K.F."/>
            <person name="Moreau H."/>
            <person name="Not F."/>
            <person name="Otillar R."/>
            <person name="Panaud O."/>
            <person name="Pangilinan J."/>
            <person name="Paulsen I."/>
            <person name="Piegu B."/>
            <person name="Poliakov A."/>
            <person name="Robbens S."/>
            <person name="Schmutz J."/>
            <person name="Toulza E."/>
            <person name="Wyss T."/>
            <person name="Zelensky A."/>
            <person name="Zhou K."/>
            <person name="Armbrust E.V."/>
            <person name="Bhattacharya D."/>
            <person name="Goodenough U.W."/>
            <person name="Van de Peer Y."/>
            <person name="Grigoriev I.V."/>
        </authorList>
    </citation>
    <scope>NUCLEOTIDE SEQUENCE [LARGE SCALE GENOMIC DNA]</scope>
    <source>
        <strain evidence="6">RCC299 / NOUM17</strain>
    </source>
</reference>
<dbReference type="PROSITE" id="PS00018">
    <property type="entry name" value="EF_HAND_1"/>
    <property type="match status" value="4"/>
</dbReference>
<feature type="compositionally biased region" description="Acidic residues" evidence="3">
    <location>
        <begin position="613"/>
        <end position="642"/>
    </location>
</feature>
<feature type="region of interest" description="Disordered" evidence="3">
    <location>
        <begin position="596"/>
        <end position="650"/>
    </location>
</feature>
<name>C1EB59_MICCC</name>
<dbReference type="SMART" id="SM00054">
    <property type="entry name" value="EFh"/>
    <property type="match status" value="6"/>
</dbReference>
<dbReference type="OMA" id="MQPVSFH"/>